<evidence type="ECO:0000256" key="7">
    <source>
        <dbReference type="ARBA" id="ARBA00023326"/>
    </source>
</evidence>
<protein>
    <recommendedName>
        <fullName evidence="9">Beta-mannosidase B</fullName>
        <ecNumber evidence="3">3.2.1.25</ecNumber>
    </recommendedName>
    <alternativeName>
        <fullName evidence="10">Mannanase B</fullName>
    </alternativeName>
</protein>
<evidence type="ECO:0000256" key="10">
    <source>
        <dbReference type="ARBA" id="ARBA00041614"/>
    </source>
</evidence>
<keyword evidence="5" id="KW-0119">Carbohydrate metabolism</keyword>
<feature type="domain" description="Mannosidase Ig/CBM-like" evidence="12">
    <location>
        <begin position="716"/>
        <end position="807"/>
    </location>
</feature>
<evidence type="ECO:0000259" key="11">
    <source>
        <dbReference type="Pfam" id="PF00703"/>
    </source>
</evidence>
<reference evidence="14 15" key="1">
    <citation type="submission" date="2024-01" db="EMBL/GenBank/DDBJ databases">
        <authorList>
            <person name="Allen C."/>
            <person name="Tagirdzhanova G."/>
        </authorList>
    </citation>
    <scope>NUCLEOTIDE SEQUENCE [LARGE SCALE GENOMIC DNA]</scope>
    <source>
        <strain evidence="14 15">CBS 119000</strain>
    </source>
</reference>
<dbReference type="InterPro" id="IPR017853">
    <property type="entry name" value="GH"/>
</dbReference>
<dbReference type="PANTHER" id="PTHR43730">
    <property type="entry name" value="BETA-MANNOSIDASE"/>
    <property type="match status" value="1"/>
</dbReference>
<dbReference type="EC" id="3.2.1.25" evidence="3"/>
<dbReference type="InterPro" id="IPR013783">
    <property type="entry name" value="Ig-like_fold"/>
</dbReference>
<evidence type="ECO:0000256" key="1">
    <source>
        <dbReference type="ARBA" id="ARBA00000829"/>
    </source>
</evidence>
<dbReference type="SUPFAM" id="SSF49785">
    <property type="entry name" value="Galactose-binding domain-like"/>
    <property type="match status" value="1"/>
</dbReference>
<keyword evidence="7" id="KW-0624">Polysaccharide degradation</keyword>
<evidence type="ECO:0000259" key="13">
    <source>
        <dbReference type="Pfam" id="PF22666"/>
    </source>
</evidence>
<evidence type="ECO:0000313" key="15">
    <source>
        <dbReference type="Proteomes" id="UP001642502"/>
    </source>
</evidence>
<organism evidence="14 15">
    <name type="scientific">Sporothrix epigloea</name>
    <dbReference type="NCBI Taxonomy" id="1892477"/>
    <lineage>
        <taxon>Eukaryota</taxon>
        <taxon>Fungi</taxon>
        <taxon>Dikarya</taxon>
        <taxon>Ascomycota</taxon>
        <taxon>Pezizomycotina</taxon>
        <taxon>Sordariomycetes</taxon>
        <taxon>Sordariomycetidae</taxon>
        <taxon>Ophiostomatales</taxon>
        <taxon>Ophiostomataceae</taxon>
        <taxon>Sporothrix</taxon>
    </lineage>
</organism>
<evidence type="ECO:0000256" key="4">
    <source>
        <dbReference type="ARBA" id="ARBA00022801"/>
    </source>
</evidence>
<evidence type="ECO:0000256" key="9">
    <source>
        <dbReference type="ARBA" id="ARBA00041069"/>
    </source>
</evidence>
<dbReference type="InterPro" id="IPR036156">
    <property type="entry name" value="Beta-gal/glucu_dom_sf"/>
</dbReference>
<evidence type="ECO:0000256" key="6">
    <source>
        <dbReference type="ARBA" id="ARBA00023295"/>
    </source>
</evidence>
<gene>
    <name evidence="14" type="primary">MAN9</name>
    <name evidence="14" type="ORF">SEPCBS119000_000134</name>
</gene>
<proteinExistence type="inferred from homology"/>
<dbReference type="Pfam" id="PF17786">
    <property type="entry name" value="Mannosidase_ig"/>
    <property type="match status" value="1"/>
</dbReference>
<evidence type="ECO:0000256" key="3">
    <source>
        <dbReference type="ARBA" id="ARBA00012754"/>
    </source>
</evidence>
<keyword evidence="15" id="KW-1185">Reference proteome</keyword>
<dbReference type="Gene3D" id="2.60.40.10">
    <property type="entry name" value="Immunoglobulins"/>
    <property type="match status" value="1"/>
</dbReference>
<evidence type="ECO:0000256" key="2">
    <source>
        <dbReference type="ARBA" id="ARBA00004740"/>
    </source>
</evidence>
<dbReference type="InterPro" id="IPR041447">
    <property type="entry name" value="Mannosidase_ig"/>
</dbReference>
<dbReference type="InterPro" id="IPR054593">
    <property type="entry name" value="Beta-mannosidase-like_N2"/>
</dbReference>
<dbReference type="SUPFAM" id="SSF51445">
    <property type="entry name" value="(Trans)glycosidases"/>
    <property type="match status" value="1"/>
</dbReference>
<comment type="pathway">
    <text evidence="2">Glycan metabolism; N-glycan degradation.</text>
</comment>
<dbReference type="SUPFAM" id="SSF49303">
    <property type="entry name" value="beta-Galactosidase/glucuronidase domain"/>
    <property type="match status" value="2"/>
</dbReference>
<comment type="caution">
    <text evidence="14">The sequence shown here is derived from an EMBL/GenBank/DDBJ whole genome shotgun (WGS) entry which is preliminary data.</text>
</comment>
<dbReference type="InterPro" id="IPR008979">
    <property type="entry name" value="Galactose-bd-like_sf"/>
</dbReference>
<name>A0ABP0D3D6_9PEZI</name>
<accession>A0ABP0D3D6</accession>
<comment type="catalytic activity">
    <reaction evidence="1">
        <text>Hydrolysis of terminal, non-reducing beta-D-mannose residues in beta-D-mannosides.</text>
        <dbReference type="EC" id="3.2.1.25"/>
    </reaction>
</comment>
<dbReference type="Pfam" id="PF22666">
    <property type="entry name" value="Glyco_hydro_2_N2"/>
    <property type="match status" value="1"/>
</dbReference>
<dbReference type="InterPro" id="IPR050887">
    <property type="entry name" value="Beta-mannosidase_GH2"/>
</dbReference>
<keyword evidence="6 14" id="KW-0326">Glycosidase</keyword>
<evidence type="ECO:0000256" key="5">
    <source>
        <dbReference type="ARBA" id="ARBA00023277"/>
    </source>
</evidence>
<dbReference type="PANTHER" id="PTHR43730:SF1">
    <property type="entry name" value="BETA-MANNOSIDASE"/>
    <property type="match status" value="1"/>
</dbReference>
<dbReference type="EMBL" id="CAWUON010000001">
    <property type="protein sequence ID" value="CAK7262734.1"/>
    <property type="molecule type" value="Genomic_DNA"/>
</dbReference>
<feature type="domain" description="Beta-mannosidase-like galactose-binding" evidence="13">
    <location>
        <begin position="13"/>
        <end position="189"/>
    </location>
</feature>
<dbReference type="Pfam" id="PF00703">
    <property type="entry name" value="Glyco_hydro_2"/>
    <property type="match status" value="1"/>
</dbReference>
<keyword evidence="4 14" id="KW-0378">Hydrolase</keyword>
<evidence type="ECO:0000313" key="14">
    <source>
        <dbReference type="EMBL" id="CAK7262734.1"/>
    </source>
</evidence>
<feature type="domain" description="Glycoside hydrolase family 2 immunoglobulin-like beta-sandwich" evidence="11">
    <location>
        <begin position="198"/>
        <end position="320"/>
    </location>
</feature>
<dbReference type="Gene3D" id="3.20.20.80">
    <property type="entry name" value="Glycosidases"/>
    <property type="match status" value="1"/>
</dbReference>
<comment type="similarity">
    <text evidence="8">Belongs to the glycosyl hydrolase 2 family. Beta-mannosidase B subfamily.</text>
</comment>
<evidence type="ECO:0000259" key="12">
    <source>
        <dbReference type="Pfam" id="PF17786"/>
    </source>
</evidence>
<sequence length="900" mass="101562">MPVRVIVPLKEGWAFKQADLDETQWLPVSQFPTNVHMDLMAHDRIPDPFVGKNEELVQWVGEKKWVYKTTFVIPDLESAAAETMKHVLAFDGLDTFATVMLNGITILESDNMFLPYRVDVGSVVRTSAPNELVITFDSAYLRGWDLVEGHPDHKWGCWNGDNSRLAVRKAQYHWGWDWGPMLMTCGPWRPIYFEVYTARIADLSFETVVDESLKTASVVARAEVETAQGVDVRQGMTVQFDVFLEGLGVASEVVQVVASAATGYEPNRDIDGVASATFHISSPSLWYPARYGTQTMYTVKATLVVDDDVADTATKRIGLRRAVLVQRALEGQPGTSFYFEINNTPIFCGGSNWIPADSFLPRIDGKRYRDWVALAHDGHQAMIRVWGGGIYEDQALYDACDEYGILVWQDFMFGCGNYPAWPEMRASIQREAAANVRLLRHHPSIVIWAGNNEDYQYRESENLTYDYANKDANSWLKTDFPARYIYEKILADVCAELLPNTPYHYGSPWGGGVDTHDPTVGDIHQWNVWHGTQEKYQDWDRLVGRFVSEFGMQAFPSTRTMDAYLPRGRHDSDRFAQSATADFHNKAVGHERRIALYMSENLRYAPDPLEQFVYSTQLMQAECLASAYRLWRRQWQGPRREYCGGALVWQLNDCWPGTSWSICDYYLRPKHAYFAVRREMAPVTVGMSRREHVHRAGDDEPDHRHSRIGLVKTVRIEIWASNLTAEDLAGIDCVVRAWNVETGEQIYEGRVAKEVMLPANRSTEIAALEMTKLNGDAEQTVAAAYLMTSAGGRQIARCVNWPEPLKYLHLAQPKQLTVRLATSEASKESGGLVDAIELSAEVPVKGLAVEVHKDERNAAADAVRFSDNLVDLVPGETLRLAVQGATTATRFTTRYLGMPA</sequence>
<evidence type="ECO:0000256" key="8">
    <source>
        <dbReference type="ARBA" id="ARBA00038429"/>
    </source>
</evidence>
<dbReference type="GO" id="GO:0004567">
    <property type="term" value="F:beta-mannosidase activity"/>
    <property type="evidence" value="ECO:0007669"/>
    <property type="project" value="UniProtKB-EC"/>
</dbReference>
<dbReference type="Proteomes" id="UP001642502">
    <property type="component" value="Unassembled WGS sequence"/>
</dbReference>
<dbReference type="InterPro" id="IPR006102">
    <property type="entry name" value="Ig-like_GH2"/>
</dbReference>
<dbReference type="Gene3D" id="2.60.120.260">
    <property type="entry name" value="Galactose-binding domain-like"/>
    <property type="match status" value="1"/>
</dbReference>